<accession>A0A0T5Z5S4</accession>
<evidence type="ECO:0000313" key="5">
    <source>
        <dbReference type="Proteomes" id="UP000051276"/>
    </source>
</evidence>
<reference evidence="5 6" key="1">
    <citation type="submission" date="2015-11" db="EMBL/GenBank/DDBJ databases">
        <title>The genome of Candidatus Endoriftia persephone in Ridgeia piscesae and population structure of the North Eastern Pacific vestimentiferan symbionts.</title>
        <authorList>
            <person name="Perez M."/>
            <person name="Juniper K.S."/>
        </authorList>
    </citation>
    <scope>NUCLEOTIDE SEQUENCE [LARGE SCALE GENOMIC DNA]</scope>
    <source>
        <strain evidence="4">Ind10</strain>
        <strain evidence="3">Ind11</strain>
    </source>
</reference>
<evidence type="ECO:0000256" key="1">
    <source>
        <dbReference type="SAM" id="MobiDB-lite"/>
    </source>
</evidence>
<proteinExistence type="predicted"/>
<keyword evidence="2" id="KW-0732">Signal</keyword>
<evidence type="ECO:0000256" key="2">
    <source>
        <dbReference type="SAM" id="SignalP"/>
    </source>
</evidence>
<dbReference type="EMBL" id="LDXT01000090">
    <property type="protein sequence ID" value="KRT54505.1"/>
    <property type="molecule type" value="Genomic_DNA"/>
</dbReference>
<dbReference type="AlphaFoldDB" id="A0A0T5Z5S4"/>
<name>A0A0T5Z5S4_9GAMM</name>
<evidence type="ECO:0000313" key="3">
    <source>
        <dbReference type="EMBL" id="KRT54505.1"/>
    </source>
</evidence>
<protein>
    <submittedName>
        <fullName evidence="4">Uncharacterized protein</fullName>
    </submittedName>
</protein>
<keyword evidence="6" id="KW-1185">Reference proteome</keyword>
<feature type="region of interest" description="Disordered" evidence="1">
    <location>
        <begin position="92"/>
        <end position="112"/>
    </location>
</feature>
<dbReference type="RefSeq" id="WP_057954950.1">
    <property type="nucleotide sequence ID" value="NZ_KQ556866.1"/>
</dbReference>
<dbReference type="Proteomes" id="UP000051276">
    <property type="component" value="Unassembled WGS sequence"/>
</dbReference>
<dbReference type="Proteomes" id="UP000051634">
    <property type="component" value="Unassembled WGS sequence"/>
</dbReference>
<evidence type="ECO:0000313" key="4">
    <source>
        <dbReference type="EMBL" id="KRT57861.1"/>
    </source>
</evidence>
<organism evidence="4 5">
    <name type="scientific">endosymbiont of Ridgeia piscesae</name>
    <dbReference type="NCBI Taxonomy" id="54398"/>
    <lineage>
        <taxon>Bacteria</taxon>
        <taxon>Pseudomonadati</taxon>
        <taxon>Pseudomonadota</taxon>
        <taxon>Gammaproteobacteria</taxon>
        <taxon>sulfur-oxidizing symbionts</taxon>
    </lineage>
</organism>
<dbReference type="STRING" id="54398.Ga0074115_10731"/>
<feature type="chain" id="PRO_5007432505" evidence="2">
    <location>
        <begin position="23"/>
        <end position="112"/>
    </location>
</feature>
<feature type="signal peptide" evidence="2">
    <location>
        <begin position="1"/>
        <end position="22"/>
    </location>
</feature>
<comment type="caution">
    <text evidence="4">The sequence shown here is derived from an EMBL/GenBank/DDBJ whole genome shotgun (WGS) entry which is preliminary data.</text>
</comment>
<evidence type="ECO:0000313" key="6">
    <source>
        <dbReference type="Proteomes" id="UP000051634"/>
    </source>
</evidence>
<dbReference type="EMBL" id="LMXI01000449">
    <property type="protein sequence ID" value="KRT57861.1"/>
    <property type="molecule type" value="Genomic_DNA"/>
</dbReference>
<gene>
    <name evidence="3" type="ORF">Ga0074115_10731</name>
    <name evidence="4" type="ORF">Ga0076813_12452</name>
</gene>
<sequence>MKPILASTFVALTLIFSTQQSAAEGSMSHSAAAVHHSAEGLGYASIAGAQVVSGVVAVPLMGSAQLGQASGALGDVLWATANDRAQPLPVTDKVISAGPAPDQALQSQQGGE</sequence>